<feature type="transmembrane region" description="Helical" evidence="2">
    <location>
        <begin position="282"/>
        <end position="300"/>
    </location>
</feature>
<evidence type="ECO:0000313" key="3">
    <source>
        <dbReference type="EMBL" id="CAA9355966.1"/>
    </source>
</evidence>
<sequence>MAALPAPRASSPHRLTTLGLVAAVALGVAVRASHVLSTRFPLNDGALFYAMTRDIQQAGYHLPAFTSYNGAGIPFGYSPLAFYLAAVVNQVTGLPLIDLFRWLPLAATSLTVVAFALLARDMLRSRWALVAAVVAFALVPRSFLWMLMGGGLTRSLGFLFAILTLRQVYRLYTRQRWPHAAWAAALAALTVVSHLGTAPFVAFSSLLLFIAYGRHRHGVVSSLTVAVATVSLTAPWWMTVIGAHGLGPFIAALSTGGTIFTAEILRRAAGALGSFGLGTGEPMLSVIGMLAVVGGLASLARGPRLLPAWWITAVLLDQRAGSTYATLPVAMLAGIGVMDVLLPILLRAQPGTRAEQRPDHPRLAHAGPARGPAGWRGFALPIAVLGGFFAFATVSALLRLPEIRGEGRDLRSLSAEERNAMQWVARTTPTESRFLVIGQTPWEVDRSGEWFPVLAGRVSVATVQGTEWLPDDAFKRKEREYIAVQDCGAWISECLDEWSRTTGVRFTHVYIPKIAGRQCCKMLLHSLARDPRYTSVYLGPGAQVFADQAAVAALTRRPADLPPAPRPEPRARRGVK</sequence>
<evidence type="ECO:0008006" key="4">
    <source>
        <dbReference type="Google" id="ProtNLM"/>
    </source>
</evidence>
<dbReference type="EMBL" id="CADCTX010000871">
    <property type="protein sequence ID" value="CAA9355966.1"/>
    <property type="molecule type" value="Genomic_DNA"/>
</dbReference>
<proteinExistence type="predicted"/>
<feature type="transmembrane region" description="Helical" evidence="2">
    <location>
        <begin position="321"/>
        <end position="346"/>
    </location>
</feature>
<organism evidence="3">
    <name type="scientific">uncultured Gemmatimonadaceae bacterium</name>
    <dbReference type="NCBI Taxonomy" id="246130"/>
    <lineage>
        <taxon>Bacteria</taxon>
        <taxon>Pseudomonadati</taxon>
        <taxon>Gemmatimonadota</taxon>
        <taxon>Gemmatimonadia</taxon>
        <taxon>Gemmatimonadales</taxon>
        <taxon>Gemmatimonadaceae</taxon>
        <taxon>environmental samples</taxon>
    </lineage>
</organism>
<feature type="transmembrane region" description="Helical" evidence="2">
    <location>
        <begin position="181"/>
        <end position="212"/>
    </location>
</feature>
<feature type="transmembrane region" description="Helical" evidence="2">
    <location>
        <begin position="218"/>
        <end position="238"/>
    </location>
</feature>
<feature type="region of interest" description="Disordered" evidence="1">
    <location>
        <begin position="556"/>
        <end position="576"/>
    </location>
</feature>
<keyword evidence="2" id="KW-0472">Membrane</keyword>
<gene>
    <name evidence="3" type="ORF">AVDCRST_MAG40-3171</name>
</gene>
<feature type="transmembrane region" description="Helical" evidence="2">
    <location>
        <begin position="245"/>
        <end position="262"/>
    </location>
</feature>
<feature type="transmembrane region" description="Helical" evidence="2">
    <location>
        <begin position="99"/>
        <end position="119"/>
    </location>
</feature>
<feature type="transmembrane region" description="Helical" evidence="2">
    <location>
        <begin position="126"/>
        <end position="146"/>
    </location>
</feature>
<reference evidence="3" key="1">
    <citation type="submission" date="2020-02" db="EMBL/GenBank/DDBJ databases">
        <authorList>
            <person name="Meier V. D."/>
        </authorList>
    </citation>
    <scope>NUCLEOTIDE SEQUENCE</scope>
    <source>
        <strain evidence="3">AVDCRST_MAG40</strain>
    </source>
</reference>
<evidence type="ECO:0000256" key="1">
    <source>
        <dbReference type="SAM" id="MobiDB-lite"/>
    </source>
</evidence>
<feature type="transmembrane region" description="Helical" evidence="2">
    <location>
        <begin position="378"/>
        <end position="398"/>
    </location>
</feature>
<protein>
    <recommendedName>
        <fullName evidence="4">Glycosyltransferase RgtA/B/C/D-like domain-containing protein</fullName>
    </recommendedName>
</protein>
<feature type="compositionally biased region" description="Basic and acidic residues" evidence="1">
    <location>
        <begin position="567"/>
        <end position="576"/>
    </location>
</feature>
<keyword evidence="2" id="KW-0812">Transmembrane</keyword>
<name>A0A6J4MCE0_9BACT</name>
<evidence type="ECO:0000256" key="2">
    <source>
        <dbReference type="SAM" id="Phobius"/>
    </source>
</evidence>
<accession>A0A6J4MCE0</accession>
<dbReference type="AlphaFoldDB" id="A0A6J4MCE0"/>
<keyword evidence="2" id="KW-1133">Transmembrane helix</keyword>
<feature type="non-terminal residue" evidence="3">
    <location>
        <position position="576"/>
    </location>
</feature>